<sequence length="579" mass="64247">MKEKEQDHFTGKMLGRLLVPSMVAAIGLAAGDMADAVVIGQRMGATGLAAVSLALPVFMVVNVLVHGLGIGGSVKYSKYMGEGKEEAAVDNFNQILLAGVAVSVLLAVLGNLFLVQVMALLGVTQKAGMLYEVSKEYVGTIFTGMPVLFVSYILNYYLRNDDNQKLASFGFTVANLCDVAMNIIFVLVLNMGAFGAALSTVLGQAIAILFYLPGIFGKSHVLRLRFSGVHLREQWECFHIGFATSVQYIWQFLFLLIINHTLLHYSGENGVAVFDLIQNVSYLILYLYDGTVKAMQPLVSTYCGEQNEAGKRNVCRLGFFWGSAAGIAAAAVLCLFPSLMCRIFGLTQQDVMQLGNLAIRIYSIGALIGGLNILIEGYYQSCEEEKPAFFMATLRGAAVLIPCTLLFAPLGITYFWFLFPTTELVSLLIFLFWKKKNYTSRSLDPERIFRVTIENSNEDLGRVLGEVENFCEKWDASVKQIYYMTMTVEELCLLIFKKGFESGNPGYMQITLIAMEDGVFELHIRDNAKIFNPFSMETEKVSKGGTYDMDAMGMLVIKQKAKDFFYRQYQGFNSLIVRV</sequence>
<evidence type="ECO:0000256" key="2">
    <source>
        <dbReference type="ARBA" id="ARBA00010199"/>
    </source>
</evidence>
<dbReference type="PANTHER" id="PTHR43298:SF2">
    <property type="entry name" value="FMN_FAD EXPORTER YEEO-RELATED"/>
    <property type="match status" value="1"/>
</dbReference>
<dbReference type="PANTHER" id="PTHR43298">
    <property type="entry name" value="MULTIDRUG RESISTANCE PROTEIN NORM-RELATED"/>
    <property type="match status" value="1"/>
</dbReference>
<comment type="caution">
    <text evidence="8">The sequence shown here is derived from an EMBL/GenBank/DDBJ whole genome shotgun (WGS) entry which is preliminary data.</text>
</comment>
<protein>
    <recommendedName>
        <fullName evidence="3">Probable multidrug resistance protein NorM</fullName>
    </recommendedName>
    <alternativeName>
        <fullName evidence="5">Multidrug-efflux transporter</fullName>
    </alternativeName>
</protein>
<dbReference type="EMBL" id="JAAWUZ010000008">
    <property type="protein sequence ID" value="NSG29387.1"/>
    <property type="molecule type" value="Genomic_DNA"/>
</dbReference>
<evidence type="ECO:0000256" key="1">
    <source>
        <dbReference type="ARBA" id="ARBA00003408"/>
    </source>
</evidence>
<feature type="transmembrane region" description="Helical" evidence="6">
    <location>
        <begin position="137"/>
        <end position="154"/>
    </location>
</feature>
<feature type="transmembrane region" description="Helical" evidence="6">
    <location>
        <begin position="95"/>
        <end position="117"/>
    </location>
</feature>
<organism evidence="8 9">
    <name type="scientific">Faecalicatena fissicatena</name>
    <dbReference type="NCBI Taxonomy" id="290055"/>
    <lineage>
        <taxon>Bacteria</taxon>
        <taxon>Bacillati</taxon>
        <taxon>Bacillota</taxon>
        <taxon>Clostridia</taxon>
        <taxon>Lachnospirales</taxon>
        <taxon>Lachnospiraceae</taxon>
        <taxon>Faecalicatena</taxon>
    </lineage>
</organism>
<keyword evidence="6" id="KW-0472">Membrane</keyword>
<gene>
    <name evidence="8" type="ORF">HFM93_03640</name>
</gene>
<dbReference type="Pfam" id="PF13581">
    <property type="entry name" value="HATPase_c_2"/>
    <property type="match status" value="1"/>
</dbReference>
<name>A0ABX2GVM1_9FIRM</name>
<feature type="transmembrane region" description="Helical" evidence="6">
    <location>
        <begin position="194"/>
        <end position="216"/>
    </location>
</feature>
<feature type="domain" description="Histidine kinase/HSP90-like ATPase" evidence="7">
    <location>
        <begin position="455"/>
        <end position="575"/>
    </location>
</feature>
<feature type="transmembrane region" description="Helical" evidence="6">
    <location>
        <begin position="166"/>
        <end position="188"/>
    </location>
</feature>
<dbReference type="InterPro" id="IPR050222">
    <property type="entry name" value="MATE_MdtK"/>
</dbReference>
<proteinExistence type="inferred from homology"/>
<keyword evidence="9" id="KW-1185">Reference proteome</keyword>
<evidence type="ECO:0000256" key="4">
    <source>
        <dbReference type="ARBA" id="ARBA00022448"/>
    </source>
</evidence>
<keyword evidence="4" id="KW-0813">Transport</keyword>
<dbReference type="RefSeq" id="WP_173865887.1">
    <property type="nucleotide sequence ID" value="NZ_JAAWUU010000009.1"/>
</dbReference>
<evidence type="ECO:0000256" key="3">
    <source>
        <dbReference type="ARBA" id="ARBA00020268"/>
    </source>
</evidence>
<dbReference type="InterPro" id="IPR003594">
    <property type="entry name" value="HATPase_dom"/>
</dbReference>
<reference evidence="8 9" key="1">
    <citation type="journal article" date="2020" name="Cell Host Microbe">
        <title>Functional and Genomic Variation between Human-Derived Isolates of Lachnospiraceae Reveals Inter- and Intra-Species Diversity.</title>
        <authorList>
            <person name="Sorbara M.T."/>
            <person name="Littmann E.R."/>
            <person name="Fontana E."/>
            <person name="Moody T.U."/>
            <person name="Kohout C.E."/>
            <person name="Gjonbalaj M."/>
            <person name="Eaton V."/>
            <person name="Seok R."/>
            <person name="Leiner I.M."/>
            <person name="Pamer E.G."/>
        </authorList>
    </citation>
    <scope>NUCLEOTIDE SEQUENCE [LARGE SCALE GENOMIC DNA]</scope>
    <source>
        <strain evidence="8 9">MSK.14.16</strain>
    </source>
</reference>
<keyword evidence="6" id="KW-0812">Transmembrane</keyword>
<dbReference type="InterPro" id="IPR002528">
    <property type="entry name" value="MATE_fam"/>
</dbReference>
<evidence type="ECO:0000313" key="9">
    <source>
        <dbReference type="Proteomes" id="UP000821846"/>
    </source>
</evidence>
<comment type="similarity">
    <text evidence="2">Belongs to the multi antimicrobial extrusion (MATE) (TC 2.A.66.1) family.</text>
</comment>
<feature type="transmembrane region" description="Helical" evidence="6">
    <location>
        <begin position="319"/>
        <end position="345"/>
    </location>
</feature>
<comment type="function">
    <text evidence="1">Multidrug efflux pump.</text>
</comment>
<feature type="transmembrane region" description="Helical" evidence="6">
    <location>
        <begin position="387"/>
        <end position="408"/>
    </location>
</feature>
<evidence type="ECO:0000256" key="5">
    <source>
        <dbReference type="ARBA" id="ARBA00031636"/>
    </source>
</evidence>
<accession>A0ABX2GVM1</accession>
<keyword evidence="6" id="KW-1133">Transmembrane helix</keyword>
<dbReference type="Proteomes" id="UP000821846">
    <property type="component" value="Unassembled WGS sequence"/>
</dbReference>
<feature type="transmembrane region" description="Helical" evidence="6">
    <location>
        <begin position="357"/>
        <end position="375"/>
    </location>
</feature>
<feature type="transmembrane region" description="Helical" evidence="6">
    <location>
        <begin position="414"/>
        <end position="433"/>
    </location>
</feature>
<evidence type="ECO:0000259" key="7">
    <source>
        <dbReference type="Pfam" id="PF13581"/>
    </source>
</evidence>
<dbReference type="Pfam" id="PF01554">
    <property type="entry name" value="MatE"/>
    <property type="match status" value="2"/>
</dbReference>
<evidence type="ECO:0000313" key="8">
    <source>
        <dbReference type="EMBL" id="NSG29387.1"/>
    </source>
</evidence>
<feature type="transmembrane region" description="Helical" evidence="6">
    <location>
        <begin position="46"/>
        <end position="74"/>
    </location>
</feature>
<evidence type="ECO:0000256" key="6">
    <source>
        <dbReference type="SAM" id="Phobius"/>
    </source>
</evidence>